<dbReference type="PANTHER" id="PTHR32387">
    <property type="entry name" value="WU:FJ29H11"/>
    <property type="match status" value="1"/>
</dbReference>
<dbReference type="SUPFAM" id="SSF55874">
    <property type="entry name" value="ATPase domain of HSP90 chaperone/DNA topoisomerase II/histidine kinase"/>
    <property type="match status" value="2"/>
</dbReference>
<accession>A0A0G4LBA3</accession>
<dbReference type="NCBIfam" id="NF047352">
    <property type="entry name" value="P_loop_sacsin"/>
    <property type="match status" value="1"/>
</dbReference>
<evidence type="ECO:0000256" key="1">
    <source>
        <dbReference type="SAM" id="MobiDB-lite"/>
    </source>
</evidence>
<dbReference type="InterPro" id="IPR036890">
    <property type="entry name" value="HATPase_C_sf"/>
</dbReference>
<sequence length="1647" mass="184996">MDADFPRSAREAEDHIRQIRRDKGLGDGPGQIGNNGADLESALKVLSHDLYQTATHFLLELIQNADDNMYAVDAPTLAITYRPGRVRIDCNERGFSRKNIEAICRICQSTKSGRSKSAGAMDTDFPRSAREAEDHIRQIRRDKGLGDGPGQIGNNGADLESALKVLSHDLYQTATHFLLELIQNADDNTYTVDAPTLAITYRPGRVRIDCNERGFSRKNIEAICRICQSTKSGRSKSAGFVGEKGIGFKAVFKVASTVWISSGHYSFRFDRDGHLGMIAPIWDAFPEAPKPGFTSIYLKLARDCNEGGIVDELRSYDAKILIFLRRLQRLEIDVQREFWKSGDFKTVLSRQANTSGNPSMTTLMNDGVKKQYLVWRHTVNRLPNDARRPGISSSEVVLAFPLDKDGETPLIERQSVYAFLPIRDYDFKFLLQADFLLSANREDVHADLPWNLALTTAAQKAFLDAVRHMSNLTNKLRYTWFRFVTGSYSAQLGIFADLQRKLLADLQKTQLLDSTWGRKKKPMKLTRVPDIFCDNDGRPFTLHYKNDDRYLSPKYSQDEPDASSLRALGVKDITPEAFMNEIDKLLKKHRGAFFQKQTRDWHAKFSQTLTSSSFVSWHYRKRTMAIIPLRDKSWTSMNEGQVYFAAQSNSTLIPEGIKIRIVDPEAAADPARKLLFEHLGVANLSRPLVANMIIDAHGNENFKPDGLKPAILVSHARYVYLENWEQNAYRTQELWFAPQEGPCRKGSAMYLPLDVPGAASRLLPKVADGGYGFLHASYLEVAEPQKKKWHDYLVKTLKVSIYPRLWATEQKETDYLHADFNYIVENAGPMAWMVLLRDGWSYYREVLDTSITALGALAHERRLLVARVKRLKVVCMGRSTRPPVSETFRPSEALIEKWGSLPPFIDVPQPENARWEAVLRHLGVLTLPTLSFYIDSLRSAKMVESTPMEIIESLMTEIEAKGTTTEGRQKIMSEFRDSSLICIPPEGDRESRLWMSTSRCFWDGESWLKQSYGLAKHYPNHESLFRNCLMIPDVGVEHIIKEARRISERGNNSIPYIEKILSALAIHADYHITATQKKELAAMAIFPISTGPADGTYQYLSSINSKKPWLIADREVFKTQFQHLLPMLAFSVRFVLKIRKFLLALDLGDRCLSKLASSVTEARGDAVINKELTEKYRSRSSLFFRLMPEDQPNQEQVRDKFRSIDVYVASEISQYWTAPLGFTQIRSTLATGAAFLECDYAGDLRIYLRKGYETEAYPCELSEQLRSFFSIDIEHRDLVSVVLTAEVDRVEQIFDSRGVMPSIPDDDDDEDGNDETQNGADSGAKTGNNYVPGVGVVPVTTGPRAGSSSGGEGSRFSRLLGNSRFSAAFYGQPNSSYESLPSYTAAIARSTGSAAAAGAAERRTIPGAYTLPFLRGALRELNFHQNEGTVVGAPVAPPGFLDRVKTFAQRDSDLGELFVADILTAVLGPQYDAGTMWTSRSKRKAEEAAFNFTDSQGRFSAFLMRLDGTSGKGQGFNRFVYHLDVKATDKPQTNHFKISQDELNRARQFSIHSKVESSLPAPMRHVSILVHISELRGEPKILFLADPWDLFAEGQLTLENASSYKASLNLRPWVGAAGNEGGFDSVQIRSRDAAGVPHDTNMTEKKG</sequence>
<protein>
    <recommendedName>
        <fullName evidence="4">Protein NO VEIN C-terminal domain-containing protein</fullName>
    </recommendedName>
</protein>
<feature type="compositionally biased region" description="Low complexity" evidence="1">
    <location>
        <begin position="1331"/>
        <end position="1347"/>
    </location>
</feature>
<dbReference type="Gene3D" id="3.30.565.10">
    <property type="entry name" value="Histidine kinase-like ATPase, C-terminal domain"/>
    <property type="match status" value="2"/>
</dbReference>
<dbReference type="Proteomes" id="UP000045706">
    <property type="component" value="Unassembled WGS sequence"/>
</dbReference>
<reference evidence="3" key="1">
    <citation type="submission" date="2015-05" db="EMBL/GenBank/DDBJ databases">
        <authorList>
            <person name="Fogelqvist Johan"/>
        </authorList>
    </citation>
    <scope>NUCLEOTIDE SEQUENCE [LARGE SCALE GENOMIC DNA]</scope>
</reference>
<dbReference type="PANTHER" id="PTHR32387:SF0">
    <property type="entry name" value="PROTEIN NO VEIN"/>
    <property type="match status" value="1"/>
</dbReference>
<feature type="compositionally biased region" description="Polar residues" evidence="1">
    <location>
        <begin position="1316"/>
        <end position="1329"/>
    </location>
</feature>
<proteinExistence type="predicted"/>
<feature type="region of interest" description="Disordered" evidence="1">
    <location>
        <begin position="1296"/>
        <end position="1355"/>
    </location>
</feature>
<organism evidence="2 3">
    <name type="scientific">Verticillium longisporum</name>
    <name type="common">Verticillium dahliae var. longisporum</name>
    <dbReference type="NCBI Taxonomy" id="100787"/>
    <lineage>
        <taxon>Eukaryota</taxon>
        <taxon>Fungi</taxon>
        <taxon>Dikarya</taxon>
        <taxon>Ascomycota</taxon>
        <taxon>Pezizomycotina</taxon>
        <taxon>Sordariomycetes</taxon>
        <taxon>Hypocreomycetidae</taxon>
        <taxon>Glomerellales</taxon>
        <taxon>Plectosphaerellaceae</taxon>
        <taxon>Verticillium</taxon>
    </lineage>
</organism>
<evidence type="ECO:0008006" key="4">
    <source>
        <dbReference type="Google" id="ProtNLM"/>
    </source>
</evidence>
<evidence type="ECO:0000313" key="3">
    <source>
        <dbReference type="Proteomes" id="UP000045706"/>
    </source>
</evidence>
<gene>
    <name evidence="2" type="ORF">BN1723_002536</name>
</gene>
<name>A0A0G4LBA3_VERLO</name>
<dbReference type="InterPro" id="IPR052957">
    <property type="entry name" value="Auxin_embryo_med"/>
</dbReference>
<evidence type="ECO:0000313" key="2">
    <source>
        <dbReference type="EMBL" id="CRK19323.1"/>
    </source>
</evidence>
<feature type="compositionally biased region" description="Acidic residues" evidence="1">
    <location>
        <begin position="1304"/>
        <end position="1314"/>
    </location>
</feature>
<dbReference type="EMBL" id="CVQI01010001">
    <property type="protein sequence ID" value="CRK19323.1"/>
    <property type="molecule type" value="Genomic_DNA"/>
</dbReference>